<dbReference type="SMART" id="SM00342">
    <property type="entry name" value="HTH_ARAC"/>
    <property type="match status" value="1"/>
</dbReference>
<accession>A0A163ZJJ6</accession>
<sequence length="300" mass="34799">MLEGNTQGSLNIEKHHISGADYTMDITVINTTIASIKHGTYTAKQDFFHTVIPTKESILTCNCIQGSSLTLNHDNLNIHEQGALLFQENAVTYEHLMKTDKNNKGEFLEIAVNKSFITNLFEEEKDYLTELLGSNSSKLIFDLNLNDLQVLHQLVSHPYQGKLAEHYINNKIEEAHLLQYHNWSYAKTHKEISLHRKDEQALHDIRTYITQNYNKDFTIQELALKAGINQTKLKQGFKVLFGTTTFKYIHDLRMQKALEMIKSNEYNIYEVAEYVGYKHSHHFSTAFKRYYGMLPTKINY</sequence>
<dbReference type="GO" id="GO:0043565">
    <property type="term" value="F:sequence-specific DNA binding"/>
    <property type="evidence" value="ECO:0007669"/>
    <property type="project" value="InterPro"/>
</dbReference>
<dbReference type="Pfam" id="PF12833">
    <property type="entry name" value="HTH_18"/>
    <property type="match status" value="1"/>
</dbReference>
<dbReference type="PROSITE" id="PS01124">
    <property type="entry name" value="HTH_ARAC_FAMILY_2"/>
    <property type="match status" value="1"/>
</dbReference>
<gene>
    <name evidence="5" type="ORF">AV926_00865</name>
</gene>
<dbReference type="GO" id="GO:0003700">
    <property type="term" value="F:DNA-binding transcription factor activity"/>
    <property type="evidence" value="ECO:0007669"/>
    <property type="project" value="InterPro"/>
</dbReference>
<keyword evidence="3" id="KW-0804">Transcription</keyword>
<dbReference type="InterPro" id="IPR018062">
    <property type="entry name" value="HTH_AraC-typ_CS"/>
</dbReference>
<evidence type="ECO:0000259" key="4">
    <source>
        <dbReference type="PROSITE" id="PS01124"/>
    </source>
</evidence>
<dbReference type="Gene3D" id="1.10.10.60">
    <property type="entry name" value="Homeodomain-like"/>
    <property type="match status" value="2"/>
</dbReference>
<dbReference type="InterPro" id="IPR018060">
    <property type="entry name" value="HTH_AraC"/>
</dbReference>
<dbReference type="OrthoDB" id="799767at2"/>
<keyword evidence="6" id="KW-1185">Reference proteome</keyword>
<protein>
    <submittedName>
        <fullName evidence="5">AraC family transcriptional regulator</fullName>
    </submittedName>
</protein>
<evidence type="ECO:0000256" key="2">
    <source>
        <dbReference type="ARBA" id="ARBA00023125"/>
    </source>
</evidence>
<dbReference type="PROSITE" id="PS00041">
    <property type="entry name" value="HTH_ARAC_FAMILY_1"/>
    <property type="match status" value="1"/>
</dbReference>
<comment type="caution">
    <text evidence="5">The sequence shown here is derived from an EMBL/GenBank/DDBJ whole genome shotgun (WGS) entry which is preliminary data.</text>
</comment>
<keyword evidence="2" id="KW-0238">DNA-binding</keyword>
<dbReference type="InterPro" id="IPR009057">
    <property type="entry name" value="Homeodomain-like_sf"/>
</dbReference>
<dbReference type="SUPFAM" id="SSF46689">
    <property type="entry name" value="Homeodomain-like"/>
    <property type="match status" value="2"/>
</dbReference>
<dbReference type="InterPro" id="IPR053142">
    <property type="entry name" value="PchR_regulatory_protein"/>
</dbReference>
<reference evidence="5 6" key="1">
    <citation type="submission" date="2016-01" db="EMBL/GenBank/DDBJ databases">
        <title>Whole genome sequencing of Myroides marinus L41.</title>
        <authorList>
            <person name="Hong K.W."/>
        </authorList>
    </citation>
    <scope>NUCLEOTIDE SEQUENCE [LARGE SCALE GENOMIC DNA]</scope>
    <source>
        <strain evidence="5 6">L41</strain>
    </source>
</reference>
<dbReference type="PANTHER" id="PTHR47893">
    <property type="entry name" value="REGULATORY PROTEIN PCHR"/>
    <property type="match status" value="1"/>
</dbReference>
<dbReference type="EMBL" id="LQNU01000050">
    <property type="protein sequence ID" value="KZE81890.1"/>
    <property type="molecule type" value="Genomic_DNA"/>
</dbReference>
<organism evidence="5 6">
    <name type="scientific">Myroides marinus</name>
    <dbReference type="NCBI Taxonomy" id="703342"/>
    <lineage>
        <taxon>Bacteria</taxon>
        <taxon>Pseudomonadati</taxon>
        <taxon>Bacteroidota</taxon>
        <taxon>Flavobacteriia</taxon>
        <taxon>Flavobacteriales</taxon>
        <taxon>Flavobacteriaceae</taxon>
        <taxon>Myroides</taxon>
    </lineage>
</organism>
<dbReference type="AlphaFoldDB" id="A0A163ZJJ6"/>
<evidence type="ECO:0000256" key="1">
    <source>
        <dbReference type="ARBA" id="ARBA00023015"/>
    </source>
</evidence>
<evidence type="ECO:0000313" key="5">
    <source>
        <dbReference type="EMBL" id="KZE81890.1"/>
    </source>
</evidence>
<dbReference type="RefSeq" id="WP_038987719.1">
    <property type="nucleotide sequence ID" value="NZ_JACAJW010000025.1"/>
</dbReference>
<evidence type="ECO:0000313" key="6">
    <source>
        <dbReference type="Proteomes" id="UP000076630"/>
    </source>
</evidence>
<dbReference type="InterPro" id="IPR020449">
    <property type="entry name" value="Tscrpt_reg_AraC-type_HTH"/>
</dbReference>
<feature type="domain" description="HTH araC/xylS-type" evidence="4">
    <location>
        <begin position="203"/>
        <end position="300"/>
    </location>
</feature>
<evidence type="ECO:0000256" key="3">
    <source>
        <dbReference type="ARBA" id="ARBA00023163"/>
    </source>
</evidence>
<proteinExistence type="predicted"/>
<dbReference type="PANTHER" id="PTHR47893:SF1">
    <property type="entry name" value="REGULATORY PROTEIN PCHR"/>
    <property type="match status" value="1"/>
</dbReference>
<name>A0A163ZJJ6_9FLAO</name>
<dbReference type="PRINTS" id="PR00032">
    <property type="entry name" value="HTHARAC"/>
</dbReference>
<dbReference type="Proteomes" id="UP000076630">
    <property type="component" value="Unassembled WGS sequence"/>
</dbReference>
<keyword evidence="1" id="KW-0805">Transcription regulation</keyword>